<organism evidence="2">
    <name type="scientific">Salmonella enterica subsp. enterica serovar Kintambo</name>
    <dbReference type="NCBI Taxonomy" id="1192730"/>
    <lineage>
        <taxon>Bacteria</taxon>
        <taxon>Pseudomonadati</taxon>
        <taxon>Pseudomonadota</taxon>
        <taxon>Gammaproteobacteria</taxon>
        <taxon>Enterobacterales</taxon>
        <taxon>Enterobacteriaceae</taxon>
        <taxon>Salmonella</taxon>
    </lineage>
</organism>
<dbReference type="AlphaFoldDB" id="A0A5W7RYU6"/>
<dbReference type="SUPFAM" id="SSF53335">
    <property type="entry name" value="S-adenosyl-L-methionine-dependent methyltransferases"/>
    <property type="match status" value="1"/>
</dbReference>
<gene>
    <name evidence="2" type="ORF">DTU03_18000</name>
</gene>
<dbReference type="PRINTS" id="PR00507">
    <property type="entry name" value="N12N6MTFRASE"/>
</dbReference>
<reference evidence="2" key="1">
    <citation type="submission" date="2018-07" db="EMBL/GenBank/DDBJ databases">
        <authorList>
            <person name="Ashton P.M."/>
            <person name="Dallman T."/>
            <person name="Nair S."/>
            <person name="De Pinna E."/>
            <person name="Peters T."/>
            <person name="Grant K."/>
        </authorList>
    </citation>
    <scope>NUCLEOTIDE SEQUENCE</scope>
    <source>
        <strain evidence="2">242348</strain>
    </source>
</reference>
<dbReference type="CDD" id="cd02440">
    <property type="entry name" value="AdoMet_MTases"/>
    <property type="match status" value="1"/>
</dbReference>
<dbReference type="EMBL" id="AAHMLI010000023">
    <property type="protein sequence ID" value="EBX8629373.1"/>
    <property type="molecule type" value="Genomic_DNA"/>
</dbReference>
<comment type="caution">
    <text evidence="2">The sequence shown here is derived from an EMBL/GenBank/DDBJ whole genome shotgun (WGS) entry which is preliminary data.</text>
</comment>
<dbReference type="GO" id="GO:0008168">
    <property type="term" value="F:methyltransferase activity"/>
    <property type="evidence" value="ECO:0007669"/>
    <property type="project" value="UniProtKB-KW"/>
</dbReference>
<dbReference type="GO" id="GO:0032259">
    <property type="term" value="P:methylation"/>
    <property type="evidence" value="ECO:0007669"/>
    <property type="project" value="UniProtKB-KW"/>
</dbReference>
<evidence type="ECO:0000259" key="1">
    <source>
        <dbReference type="Pfam" id="PF19587"/>
    </source>
</evidence>
<protein>
    <submittedName>
        <fullName evidence="2">Class I SAM-dependent methyltransferase</fullName>
    </submittedName>
</protein>
<accession>A0A5W7RYU6</accession>
<dbReference type="Gene3D" id="3.40.50.150">
    <property type="entry name" value="Vaccinia Virus protein VP39"/>
    <property type="match status" value="1"/>
</dbReference>
<dbReference type="InterPro" id="IPR046076">
    <property type="entry name" value="DUF6094"/>
</dbReference>
<keyword evidence="2" id="KW-0808">Transferase</keyword>
<dbReference type="Pfam" id="PF19587">
    <property type="entry name" value="DUF6094"/>
    <property type="match status" value="1"/>
</dbReference>
<keyword evidence="2" id="KW-0489">Methyltransferase</keyword>
<dbReference type="InterPro" id="IPR029063">
    <property type="entry name" value="SAM-dependent_MTases_sf"/>
</dbReference>
<sequence length="366" mass="40945">MALMFPRLARNFVRNGYFPTDEITLERILAALVPDVTSGTLRILDPCAGEGVAVTEIAVHLGEQAQAYAVEYDADRASHCTTMADQTLHGDLMDTIISQQAFSLLFLNPPYGDVATGTGERDKTGRDRLEKQFYRRTVGNLQYDGILVLIIPFYTLDREFSGWLANSFADVQVFSAATKQFKQVVIFGRRIRQHQQNTDSVRQVFQTLMAIGKGDETAVSLPETWSAPYTVPVARQELKHFYRITIEPVQLVEEIQRVQGLWSSFSTQLCVQPQPPRPPVRQLSRWHLALALAAGAITGVITSPTGRTLVVRGDTYKVKDRKTTFTEDDDGNIAETIIMTDRFIPAISAWDMTPDSPTFGQLLSIR</sequence>
<proteinExistence type="predicted"/>
<feature type="domain" description="DUF6094" evidence="1">
    <location>
        <begin position="11"/>
        <end position="200"/>
    </location>
</feature>
<name>A0A5W7RYU6_SALET</name>
<evidence type="ECO:0000313" key="2">
    <source>
        <dbReference type="EMBL" id="EBX8629373.1"/>
    </source>
</evidence>